<dbReference type="GO" id="GO:0004016">
    <property type="term" value="F:adenylate cyclase activity"/>
    <property type="evidence" value="ECO:0007669"/>
    <property type="project" value="UniProtKB-ARBA"/>
</dbReference>
<keyword evidence="1" id="KW-1133">Transmembrane helix</keyword>
<dbReference type="InterPro" id="IPR001054">
    <property type="entry name" value="A/G_cyclase"/>
</dbReference>
<dbReference type="PANTHER" id="PTHR43081:SF1">
    <property type="entry name" value="ADENYLATE CYCLASE, TERMINAL-DIFFERENTIATION SPECIFIC"/>
    <property type="match status" value="1"/>
</dbReference>
<dbReference type="STRING" id="869211.Spith_1252"/>
<protein>
    <submittedName>
        <fullName evidence="4">Adenylate/guanylate cyclase with integral membrane sensor</fullName>
    </submittedName>
</protein>
<organism evidence="4 5">
    <name type="scientific">Winmispira thermophila (strain ATCC 700085 / DSM 6578 / Z-1203)</name>
    <name type="common">Spirochaeta thermophila</name>
    <dbReference type="NCBI Taxonomy" id="869211"/>
    <lineage>
        <taxon>Bacteria</taxon>
        <taxon>Pseudomonadati</taxon>
        <taxon>Spirochaetota</taxon>
        <taxon>Spirochaetia</taxon>
        <taxon>Winmispirales</taxon>
        <taxon>Winmispiraceae</taxon>
        <taxon>Winmispira</taxon>
    </lineage>
</organism>
<keyword evidence="1" id="KW-0472">Membrane</keyword>
<evidence type="ECO:0000313" key="5">
    <source>
        <dbReference type="Proteomes" id="UP000007254"/>
    </source>
</evidence>
<dbReference type="AlphaFoldDB" id="G0GEW1"/>
<keyword evidence="1" id="KW-0812">Transmembrane</keyword>
<feature type="domain" description="HAMP" evidence="3">
    <location>
        <begin position="223"/>
        <end position="275"/>
    </location>
</feature>
<dbReference type="GO" id="GO:0016020">
    <property type="term" value="C:membrane"/>
    <property type="evidence" value="ECO:0007669"/>
    <property type="project" value="InterPro"/>
</dbReference>
<feature type="domain" description="Guanylate cyclase" evidence="2">
    <location>
        <begin position="301"/>
        <end position="424"/>
    </location>
</feature>
<evidence type="ECO:0000256" key="1">
    <source>
        <dbReference type="SAM" id="Phobius"/>
    </source>
</evidence>
<dbReference type="KEGG" id="stq:Spith_1252"/>
<dbReference type="RefSeq" id="WP_014624860.1">
    <property type="nucleotide sequence ID" value="NC_017583.1"/>
</dbReference>
<dbReference type="GO" id="GO:0035556">
    <property type="term" value="P:intracellular signal transduction"/>
    <property type="evidence" value="ECO:0007669"/>
    <property type="project" value="InterPro"/>
</dbReference>
<dbReference type="Pfam" id="PF00672">
    <property type="entry name" value="HAMP"/>
    <property type="match status" value="1"/>
</dbReference>
<dbReference type="InterPro" id="IPR029787">
    <property type="entry name" value="Nucleotide_cyclase"/>
</dbReference>
<feature type="transmembrane region" description="Helical" evidence="1">
    <location>
        <begin position="12"/>
        <end position="31"/>
    </location>
</feature>
<dbReference type="PROSITE" id="PS50885">
    <property type="entry name" value="HAMP"/>
    <property type="match status" value="1"/>
</dbReference>
<keyword evidence="5" id="KW-1185">Reference proteome</keyword>
<dbReference type="Proteomes" id="UP000007254">
    <property type="component" value="Chromosome"/>
</dbReference>
<accession>G0GEW1</accession>
<dbReference type="OrthoDB" id="368920at2"/>
<dbReference type="SUPFAM" id="SSF158472">
    <property type="entry name" value="HAMP domain-like"/>
    <property type="match status" value="1"/>
</dbReference>
<evidence type="ECO:0000259" key="3">
    <source>
        <dbReference type="PROSITE" id="PS50885"/>
    </source>
</evidence>
<dbReference type="EMBL" id="CP002903">
    <property type="protein sequence ID" value="AEJ61517.1"/>
    <property type="molecule type" value="Genomic_DNA"/>
</dbReference>
<dbReference type="SMART" id="SM00044">
    <property type="entry name" value="CYCc"/>
    <property type="match status" value="1"/>
</dbReference>
<dbReference type="HOGENOM" id="CLU_578297_0_0_12"/>
<dbReference type="Gene3D" id="3.30.70.1230">
    <property type="entry name" value="Nucleotide cyclase"/>
    <property type="match status" value="1"/>
</dbReference>
<dbReference type="CDD" id="cd06225">
    <property type="entry name" value="HAMP"/>
    <property type="match status" value="1"/>
</dbReference>
<name>G0GEW1_WINT7</name>
<dbReference type="Pfam" id="PF00211">
    <property type="entry name" value="Guanylate_cyc"/>
    <property type="match status" value="1"/>
</dbReference>
<proteinExistence type="predicted"/>
<dbReference type="InterPro" id="IPR050697">
    <property type="entry name" value="Adenylyl/Guanylyl_Cyclase_3/4"/>
</dbReference>
<gene>
    <name evidence="4" type="ordered locus">Spith_1252</name>
</gene>
<sequence length="479" mass="52123">MKGIVPITRKVTLLISGSLIVGIGLIVGIFTTNIVNLIRETTAESLVTQSELLYNAIENFMMPGEAPLAVNYFMDISEDQPGTRIRLFRSDGTPAFSDTTTLLQVNTRLGGQRFSPSSPRAFVGVPPLSGDLLARIGSPYPHPVQVQDEEGGRAYLTVYSPLINLPKCTVCHGEDHTVRGIVEIQDDITSSVQTQRANVIFAGSAFLTIVIILGWALTFFLRRSVLEPVKKIGEVCAAVTNGNFHVRVDLRPRDEIGLLGETVNTMVKGLYERFELSKFVSRSTIRAVQDASEEGIRTTMVLLFSDVRGFTSFADREDPARVVHALNELLSLQTSIIHAHEGDIDKYVGDEVFAFFQGSDAPVRAARAALDIQRVIEERKDQVAGLSVGIGIHSGEVILGKIGSADRADFTVIGDSVNLASRLCDVAPPGKVVISDAFHQLLVEEAVVEGPYRLSVKGKEEDQKVYMLVGLRGGDDAET</sequence>
<dbReference type="SUPFAM" id="SSF55073">
    <property type="entry name" value="Nucleotide cyclase"/>
    <property type="match status" value="1"/>
</dbReference>
<dbReference type="SMART" id="SM00304">
    <property type="entry name" value="HAMP"/>
    <property type="match status" value="1"/>
</dbReference>
<evidence type="ECO:0000259" key="2">
    <source>
        <dbReference type="PROSITE" id="PS50125"/>
    </source>
</evidence>
<reference evidence="4 5" key="1">
    <citation type="submission" date="2011-06" db="EMBL/GenBank/DDBJ databases">
        <title>The complete genome of Spirochaeta thermophila DSM 6578.</title>
        <authorList>
            <consortium name="US DOE Joint Genome Institute (JGI-PGF)"/>
            <person name="Lucas S."/>
            <person name="Lapidus A."/>
            <person name="Bruce D."/>
            <person name="Goodwin L."/>
            <person name="Pitluck S."/>
            <person name="Peters L."/>
            <person name="Kyrpides N."/>
            <person name="Mavromatis K."/>
            <person name="Ivanova N."/>
            <person name="Mikailova N."/>
            <person name="Pagani I."/>
            <person name="Chertkov O."/>
            <person name="Detter J.C."/>
            <person name="Tapia R."/>
            <person name="Han C."/>
            <person name="Land M."/>
            <person name="Hauser L."/>
            <person name="Markowitz V."/>
            <person name="Cheng J.-F."/>
            <person name="Hugenholtz P."/>
            <person name="Woyke T."/>
            <person name="Wu D."/>
            <person name="Spring S."/>
            <person name="Merkhoffer B."/>
            <person name="Schneider S."/>
            <person name="Klenk H.-P."/>
            <person name="Eisen J.A."/>
        </authorList>
    </citation>
    <scope>NUCLEOTIDE SEQUENCE [LARGE SCALE GENOMIC DNA]</scope>
    <source>
        <strain evidence="5">ATCC 700085 / DSM 6578 / Z-1203</strain>
    </source>
</reference>
<dbReference type="GO" id="GO:0006171">
    <property type="term" value="P:cAMP biosynthetic process"/>
    <property type="evidence" value="ECO:0007669"/>
    <property type="project" value="TreeGrafter"/>
</dbReference>
<feature type="transmembrane region" description="Helical" evidence="1">
    <location>
        <begin position="199"/>
        <end position="221"/>
    </location>
</feature>
<dbReference type="InterPro" id="IPR003660">
    <property type="entry name" value="HAMP_dom"/>
</dbReference>
<dbReference type="Gene3D" id="3.30.450.290">
    <property type="match status" value="1"/>
</dbReference>
<dbReference type="PANTHER" id="PTHR43081">
    <property type="entry name" value="ADENYLATE CYCLASE, TERMINAL-DIFFERENTIATION SPECIFIC-RELATED"/>
    <property type="match status" value="1"/>
</dbReference>
<evidence type="ECO:0000313" key="4">
    <source>
        <dbReference type="EMBL" id="AEJ61517.1"/>
    </source>
</evidence>
<dbReference type="PROSITE" id="PS50125">
    <property type="entry name" value="GUANYLATE_CYCLASE_2"/>
    <property type="match status" value="1"/>
</dbReference>
<dbReference type="CDD" id="cd07302">
    <property type="entry name" value="CHD"/>
    <property type="match status" value="1"/>
</dbReference>
<dbReference type="Gene3D" id="1.10.8.500">
    <property type="entry name" value="HAMP domain in histidine kinase"/>
    <property type="match status" value="1"/>
</dbReference>